<evidence type="ECO:0000313" key="3">
    <source>
        <dbReference type="Proteomes" id="UP000230423"/>
    </source>
</evidence>
<dbReference type="PANTHER" id="PTHR47266">
    <property type="entry name" value="ENDONUCLEASE-RELATED"/>
    <property type="match status" value="1"/>
</dbReference>
<evidence type="ECO:0000313" key="2">
    <source>
        <dbReference type="EMBL" id="PIO59320.1"/>
    </source>
</evidence>
<accession>A0A2G9TPU2</accession>
<dbReference type="GO" id="GO:0003676">
    <property type="term" value="F:nucleic acid binding"/>
    <property type="evidence" value="ECO:0007669"/>
    <property type="project" value="InterPro"/>
</dbReference>
<dbReference type="FunFam" id="1.10.340.70:FF:000001">
    <property type="entry name" value="Retrovirus-related Pol polyprotein from transposon gypsy-like Protein"/>
    <property type="match status" value="1"/>
</dbReference>
<organism evidence="2 3">
    <name type="scientific">Teladorsagia circumcincta</name>
    <name type="common">Brown stomach worm</name>
    <name type="synonym">Ostertagia circumcincta</name>
    <dbReference type="NCBI Taxonomy" id="45464"/>
    <lineage>
        <taxon>Eukaryota</taxon>
        <taxon>Metazoa</taxon>
        <taxon>Ecdysozoa</taxon>
        <taxon>Nematoda</taxon>
        <taxon>Chromadorea</taxon>
        <taxon>Rhabditida</taxon>
        <taxon>Rhabditina</taxon>
        <taxon>Rhabditomorpha</taxon>
        <taxon>Strongyloidea</taxon>
        <taxon>Trichostrongylidae</taxon>
        <taxon>Teladorsagia</taxon>
    </lineage>
</organism>
<feature type="domain" description="Integrase zinc-binding" evidence="1">
    <location>
        <begin position="58"/>
        <end position="114"/>
    </location>
</feature>
<dbReference type="Proteomes" id="UP000230423">
    <property type="component" value="Unassembled WGS sequence"/>
</dbReference>
<gene>
    <name evidence="2" type="ORF">TELCIR_19220</name>
</gene>
<protein>
    <recommendedName>
        <fullName evidence="1">Integrase zinc-binding domain-containing protein</fullName>
    </recommendedName>
</protein>
<dbReference type="OrthoDB" id="5858386at2759"/>
<sequence>MLKEDPDFEQVIAAVEQGRSIEIRLPRLDKKLSSADFLVENSQLKLICENGSLVTVVSRQCRKEIFHEHHHGILAGHFNAHKMYNQLKKIVFWPGIRQDVTCWCEECQKCFLTNVKKLNVPPLTPSFSSRPFQVIGVDPLEMGPTWSGNRYIVTIIDQFTKHLGAYAVPNKKAETIAEVLFSKWICEQGKQRHTSMTVVRSTSDVLDNTIHHSQDRYHAHLQCTSVILFRVPQSPQFPTRTVYELARALTIIRATHLNKEAICSNLLSPEYVVLGVRELALAISFMRTRCVHIMLAVTGRMNAVSKEEHPRLTDRDPSDIKKIYEIVFDQAIHMSWSEDTWRNVPQKKSLILFPDGFQPQCAGLEYPSQMAYCYTKPEDIRSEWFEQELSAVILFTEPTLTRLSHWLPALHNILKAVGTGAEWIIVPGPHTNKEWEKAVDQIRDIAEGKVIPCETLKPRIKVLLPQNRENWPGQLWCCLRDRTLLHGLTLPDRQEDS</sequence>
<dbReference type="InterPro" id="IPR012337">
    <property type="entry name" value="RNaseH-like_sf"/>
</dbReference>
<dbReference type="Pfam" id="PF17921">
    <property type="entry name" value="Integrase_H2C2"/>
    <property type="match status" value="1"/>
</dbReference>
<proteinExistence type="predicted"/>
<dbReference type="InterPro" id="IPR052160">
    <property type="entry name" value="Gypsy_RT_Integrase-like"/>
</dbReference>
<keyword evidence="3" id="KW-1185">Reference proteome</keyword>
<dbReference type="InterPro" id="IPR036397">
    <property type="entry name" value="RNaseH_sf"/>
</dbReference>
<evidence type="ECO:0000259" key="1">
    <source>
        <dbReference type="Pfam" id="PF17921"/>
    </source>
</evidence>
<dbReference type="Gene3D" id="3.30.420.10">
    <property type="entry name" value="Ribonuclease H-like superfamily/Ribonuclease H"/>
    <property type="match status" value="1"/>
</dbReference>
<dbReference type="AlphaFoldDB" id="A0A2G9TPU2"/>
<dbReference type="InterPro" id="IPR041588">
    <property type="entry name" value="Integrase_H2C2"/>
</dbReference>
<dbReference type="Gene3D" id="1.10.340.70">
    <property type="match status" value="1"/>
</dbReference>
<reference evidence="2 3" key="1">
    <citation type="submission" date="2015-09" db="EMBL/GenBank/DDBJ databases">
        <title>Draft genome of the parasitic nematode Teladorsagia circumcincta isolate WARC Sus (inbred).</title>
        <authorList>
            <person name="Mitreva M."/>
        </authorList>
    </citation>
    <scope>NUCLEOTIDE SEQUENCE [LARGE SCALE GENOMIC DNA]</scope>
    <source>
        <strain evidence="2 3">S</strain>
    </source>
</reference>
<name>A0A2G9TPU2_TELCI</name>
<dbReference type="SUPFAM" id="SSF53098">
    <property type="entry name" value="Ribonuclease H-like"/>
    <property type="match status" value="1"/>
</dbReference>
<dbReference type="EMBL" id="KZ358142">
    <property type="protein sequence ID" value="PIO59320.1"/>
    <property type="molecule type" value="Genomic_DNA"/>
</dbReference>